<dbReference type="SUPFAM" id="SSF56925">
    <property type="entry name" value="OMPA-like"/>
    <property type="match status" value="1"/>
</dbReference>
<dbReference type="InterPro" id="IPR011250">
    <property type="entry name" value="OMP/PagP_B-barrel"/>
</dbReference>
<feature type="chain" id="PRO_5022959270" description="Porin family protein" evidence="1">
    <location>
        <begin position="19"/>
        <end position="209"/>
    </location>
</feature>
<comment type="caution">
    <text evidence="3">The sequence shown here is derived from an EMBL/GenBank/DDBJ whole genome shotgun (WGS) entry which is preliminary data.</text>
</comment>
<evidence type="ECO:0000313" key="3">
    <source>
        <dbReference type="EMBL" id="TWX72420.1"/>
    </source>
</evidence>
<proteinExistence type="predicted"/>
<protein>
    <recommendedName>
        <fullName evidence="6">Porin family protein</fullName>
    </recommendedName>
</protein>
<gene>
    <name evidence="2" type="ORF">ESZ26_02360</name>
    <name evidence="3" type="ORF">ESZ27_01005</name>
</gene>
<evidence type="ECO:0000313" key="4">
    <source>
        <dbReference type="Proteomes" id="UP000321525"/>
    </source>
</evidence>
<feature type="signal peptide" evidence="1">
    <location>
        <begin position="1"/>
        <end position="18"/>
    </location>
</feature>
<keyword evidence="4" id="KW-1185">Reference proteome</keyword>
<dbReference type="OrthoDB" id="5591863at2"/>
<name>A0A5C6QUY4_9GAMM</name>
<dbReference type="Gene3D" id="2.40.160.20">
    <property type="match status" value="1"/>
</dbReference>
<accession>A0A5C6QUY4</accession>
<evidence type="ECO:0000313" key="2">
    <source>
        <dbReference type="EMBL" id="TWX62248.1"/>
    </source>
</evidence>
<dbReference type="Proteomes" id="UP000321917">
    <property type="component" value="Unassembled WGS sequence"/>
</dbReference>
<dbReference type="RefSeq" id="WP_146798014.1">
    <property type="nucleotide sequence ID" value="NZ_VOLP01000004.1"/>
</dbReference>
<evidence type="ECO:0000313" key="5">
    <source>
        <dbReference type="Proteomes" id="UP000321917"/>
    </source>
</evidence>
<dbReference type="EMBL" id="VOLQ01000001">
    <property type="protein sequence ID" value="TWX72420.1"/>
    <property type="molecule type" value="Genomic_DNA"/>
</dbReference>
<sequence length="209" mass="23187">MRFFILLFSIFLTLPTLATKSGPIEVTPFAGYRLGGDFDISGNFYEENDLQSLQVDIDDSSSFGVIVAWPYDNKRQGELLISHYESELIPDSLFTPDTIDLAVTYLHIGGNVPFSNSLIPVWFSGGFGVTHFSPEAKELDDETKLSVNLGLYSKLQLNDRIAIRLGARVYATLIDSQDALFCDNNSCKIAISSDMWVQSELSAGLTFTF</sequence>
<evidence type="ECO:0000256" key="1">
    <source>
        <dbReference type="SAM" id="SignalP"/>
    </source>
</evidence>
<dbReference type="Proteomes" id="UP000321525">
    <property type="component" value="Unassembled WGS sequence"/>
</dbReference>
<reference evidence="3 5" key="1">
    <citation type="submission" date="2019-07" db="EMBL/GenBank/DDBJ databases">
        <title>Genomes of sea-ice associated Colwellia species.</title>
        <authorList>
            <person name="Bowman J.P."/>
        </authorList>
    </citation>
    <scope>NUCLEOTIDE SEQUENCE [LARGE SCALE GENOMIC DNA]</scope>
    <source>
        <strain evidence="2 4">ACAM 607</strain>
        <strain evidence="3 5">IC036</strain>
    </source>
</reference>
<evidence type="ECO:0008006" key="6">
    <source>
        <dbReference type="Google" id="ProtNLM"/>
    </source>
</evidence>
<dbReference type="AlphaFoldDB" id="A0A5C6QUY4"/>
<keyword evidence="1" id="KW-0732">Signal</keyword>
<organism evidence="3 5">
    <name type="scientific">Colwellia hornerae</name>
    <dbReference type="NCBI Taxonomy" id="89402"/>
    <lineage>
        <taxon>Bacteria</taxon>
        <taxon>Pseudomonadati</taxon>
        <taxon>Pseudomonadota</taxon>
        <taxon>Gammaproteobacteria</taxon>
        <taxon>Alteromonadales</taxon>
        <taxon>Colwelliaceae</taxon>
        <taxon>Colwellia</taxon>
    </lineage>
</organism>
<dbReference type="EMBL" id="VOLR01000003">
    <property type="protein sequence ID" value="TWX62248.1"/>
    <property type="molecule type" value="Genomic_DNA"/>
</dbReference>